<evidence type="ECO:0000313" key="4">
    <source>
        <dbReference type="Proteomes" id="UP000490939"/>
    </source>
</evidence>
<sequence>MHFTSLAIITSTLWSAFVLAAPIPTPQSLESSNIPTPAYITTGSAETEINAHATLLGTYHKGQDGIYASNGFGTYEKSDKGTTLSNSLGSIEKSGGATTLSSALGSIEKSGGATTYSSALGSFTYGKDGVKLGGPKSKPKKAQENVPQDEPQDWPQNSGPSAGWS</sequence>
<organism evidence="3 4">
    <name type="scientific">Venturia inaequalis</name>
    <name type="common">Apple scab fungus</name>
    <dbReference type="NCBI Taxonomy" id="5025"/>
    <lineage>
        <taxon>Eukaryota</taxon>
        <taxon>Fungi</taxon>
        <taxon>Dikarya</taxon>
        <taxon>Ascomycota</taxon>
        <taxon>Pezizomycotina</taxon>
        <taxon>Dothideomycetes</taxon>
        <taxon>Pleosporomycetidae</taxon>
        <taxon>Venturiales</taxon>
        <taxon>Venturiaceae</taxon>
        <taxon>Venturia</taxon>
    </lineage>
</organism>
<evidence type="ECO:0000256" key="1">
    <source>
        <dbReference type="SAM" id="MobiDB-lite"/>
    </source>
</evidence>
<evidence type="ECO:0000256" key="2">
    <source>
        <dbReference type="SAM" id="SignalP"/>
    </source>
</evidence>
<proteinExistence type="predicted"/>
<dbReference type="AlphaFoldDB" id="A0A8H3ZB87"/>
<feature type="signal peptide" evidence="2">
    <location>
        <begin position="1"/>
        <end position="20"/>
    </location>
</feature>
<name>A0A8H3ZB87_VENIN</name>
<protein>
    <submittedName>
        <fullName evidence="3">Uncharacterized protein</fullName>
    </submittedName>
</protein>
<keyword evidence="2" id="KW-0732">Signal</keyword>
<comment type="caution">
    <text evidence="3">The sequence shown here is derived from an EMBL/GenBank/DDBJ whole genome shotgun (WGS) entry which is preliminary data.</text>
</comment>
<accession>A0A8H3ZB87</accession>
<reference evidence="3 4" key="1">
    <citation type="submission" date="2019-07" db="EMBL/GenBank/DDBJ databases">
        <title>Venturia inaequalis Genome Resource.</title>
        <authorList>
            <person name="Lichtner F.J."/>
        </authorList>
    </citation>
    <scope>NUCLEOTIDE SEQUENCE [LARGE SCALE GENOMIC DNA]</scope>
    <source>
        <strain evidence="3 4">DMI_063113</strain>
    </source>
</reference>
<feature type="compositionally biased region" description="Polar residues" evidence="1">
    <location>
        <begin position="154"/>
        <end position="165"/>
    </location>
</feature>
<dbReference type="EMBL" id="WNWR01000038">
    <property type="protein sequence ID" value="KAE9993100.1"/>
    <property type="molecule type" value="Genomic_DNA"/>
</dbReference>
<gene>
    <name evidence="3" type="ORF">EG327_006453</name>
</gene>
<feature type="region of interest" description="Disordered" evidence="1">
    <location>
        <begin position="128"/>
        <end position="165"/>
    </location>
</feature>
<evidence type="ECO:0000313" key="3">
    <source>
        <dbReference type="EMBL" id="KAE9993100.1"/>
    </source>
</evidence>
<feature type="chain" id="PRO_5034003031" evidence="2">
    <location>
        <begin position="21"/>
        <end position="165"/>
    </location>
</feature>
<dbReference type="Proteomes" id="UP000490939">
    <property type="component" value="Unassembled WGS sequence"/>
</dbReference>
<keyword evidence="4" id="KW-1185">Reference proteome</keyword>